<protein>
    <submittedName>
        <fullName evidence="1">Uncharacterized protein</fullName>
    </submittedName>
</protein>
<dbReference type="EMBL" id="GBRH01228791">
    <property type="protein sequence ID" value="JAD69104.1"/>
    <property type="molecule type" value="Transcribed_RNA"/>
</dbReference>
<sequence>MGRTVAGAFWTFPPTGAFSSQVAVVDSWLNNIVLLISYQLFLEMQQQLHKRIYHRCWCGVSSKGKMVTPLSAHWVVVK</sequence>
<name>A0A0A9BYN4_ARUDO</name>
<reference evidence="1" key="1">
    <citation type="submission" date="2014-09" db="EMBL/GenBank/DDBJ databases">
        <authorList>
            <person name="Magalhaes I.L.F."/>
            <person name="Oliveira U."/>
            <person name="Santos F.R."/>
            <person name="Vidigal T.H.D.A."/>
            <person name="Brescovit A.D."/>
            <person name="Santos A.J."/>
        </authorList>
    </citation>
    <scope>NUCLEOTIDE SEQUENCE</scope>
    <source>
        <tissue evidence="1">Shoot tissue taken approximately 20 cm above the soil surface</tissue>
    </source>
</reference>
<accession>A0A0A9BYN4</accession>
<proteinExistence type="predicted"/>
<reference evidence="1" key="2">
    <citation type="journal article" date="2015" name="Data Brief">
        <title>Shoot transcriptome of the giant reed, Arundo donax.</title>
        <authorList>
            <person name="Barrero R.A."/>
            <person name="Guerrero F.D."/>
            <person name="Moolhuijzen P."/>
            <person name="Goolsby J.A."/>
            <person name="Tidwell J."/>
            <person name="Bellgard S.E."/>
            <person name="Bellgard M.I."/>
        </authorList>
    </citation>
    <scope>NUCLEOTIDE SEQUENCE</scope>
    <source>
        <tissue evidence="1">Shoot tissue taken approximately 20 cm above the soil surface</tissue>
    </source>
</reference>
<evidence type="ECO:0000313" key="1">
    <source>
        <dbReference type="EMBL" id="JAD69104.1"/>
    </source>
</evidence>
<dbReference type="AlphaFoldDB" id="A0A0A9BYN4"/>
<organism evidence="1">
    <name type="scientific">Arundo donax</name>
    <name type="common">Giant reed</name>
    <name type="synonym">Donax arundinaceus</name>
    <dbReference type="NCBI Taxonomy" id="35708"/>
    <lineage>
        <taxon>Eukaryota</taxon>
        <taxon>Viridiplantae</taxon>
        <taxon>Streptophyta</taxon>
        <taxon>Embryophyta</taxon>
        <taxon>Tracheophyta</taxon>
        <taxon>Spermatophyta</taxon>
        <taxon>Magnoliopsida</taxon>
        <taxon>Liliopsida</taxon>
        <taxon>Poales</taxon>
        <taxon>Poaceae</taxon>
        <taxon>PACMAD clade</taxon>
        <taxon>Arundinoideae</taxon>
        <taxon>Arundineae</taxon>
        <taxon>Arundo</taxon>
    </lineage>
</organism>